<dbReference type="Proteomes" id="UP000246702">
    <property type="component" value="Unassembled WGS sequence"/>
</dbReference>
<name>A0A317XCH7_9EURO</name>
<accession>A0A317XCH7</accession>
<dbReference type="AlphaFoldDB" id="A0A317XCH7"/>
<dbReference type="RefSeq" id="XP_025473004.1">
    <property type="nucleotide sequence ID" value="XM_025614825.1"/>
</dbReference>
<proteinExistence type="predicted"/>
<comment type="caution">
    <text evidence="1">The sequence shown here is derived from an EMBL/GenBank/DDBJ whole genome shotgun (WGS) entry which is preliminary data.</text>
</comment>
<evidence type="ECO:0000313" key="2">
    <source>
        <dbReference type="Proteomes" id="UP000246702"/>
    </source>
</evidence>
<protein>
    <submittedName>
        <fullName evidence="1">Uncharacterized protein</fullName>
    </submittedName>
</protein>
<sequence>MGDLEELTDKKAQLICQLSEITGLTNIGSPLFATLWFSDDSVLENHHESAKRDPSKTRFLLQDAGNQLLDILKLWSSRFWRDYPERIWTRITNLNEPRPPHWEIISFPPVQPGGSLLSLVTCHPWSPIAPSRAIFDPESGTAIANFWSTLRMFWSSERVDSWQRATIGGTKRCSNLISLALHIHDLWDKAVFGLRPLELSSNRETLTVQLHWLQSSSYARQISMTSRPSFPANLQGVSNSGAGIYNLKTKMPVSSGDKMIFETDDPDGRPLPSLELLDMQWVLHRVLALSGVPSHGTYSFHR</sequence>
<reference evidence="1 2" key="1">
    <citation type="submission" date="2016-12" db="EMBL/GenBank/DDBJ databases">
        <title>The genomes of Aspergillus section Nigri reveals drivers in fungal speciation.</title>
        <authorList>
            <consortium name="DOE Joint Genome Institute"/>
            <person name="Vesth T.C."/>
            <person name="Nybo J."/>
            <person name="Theobald S."/>
            <person name="Brandl J."/>
            <person name="Frisvad J.C."/>
            <person name="Nielsen K.F."/>
            <person name="Lyhne E.K."/>
            <person name="Kogle M.E."/>
            <person name="Kuo A."/>
            <person name="Riley R."/>
            <person name="Clum A."/>
            <person name="Nolan M."/>
            <person name="Lipzen A."/>
            <person name="Salamov A."/>
            <person name="Henrissat B."/>
            <person name="Wiebenga A."/>
            <person name="De Vries R.P."/>
            <person name="Grigoriev I.V."/>
            <person name="Mortensen U.H."/>
            <person name="Andersen M.R."/>
            <person name="Baker S.E."/>
        </authorList>
    </citation>
    <scope>NUCLEOTIDE SEQUENCE [LARGE SCALE GENOMIC DNA]</scope>
    <source>
        <strain evidence="1 2">CBS 115572</strain>
    </source>
</reference>
<dbReference type="EMBL" id="MSFK01000001">
    <property type="protein sequence ID" value="PWY96243.1"/>
    <property type="molecule type" value="Genomic_DNA"/>
</dbReference>
<dbReference type="OrthoDB" id="5416097at2759"/>
<evidence type="ECO:0000313" key="1">
    <source>
        <dbReference type="EMBL" id="PWY96243.1"/>
    </source>
</evidence>
<organism evidence="1 2">
    <name type="scientific">Aspergillus sclerotioniger CBS 115572</name>
    <dbReference type="NCBI Taxonomy" id="1450535"/>
    <lineage>
        <taxon>Eukaryota</taxon>
        <taxon>Fungi</taxon>
        <taxon>Dikarya</taxon>
        <taxon>Ascomycota</taxon>
        <taxon>Pezizomycotina</taxon>
        <taxon>Eurotiomycetes</taxon>
        <taxon>Eurotiomycetidae</taxon>
        <taxon>Eurotiales</taxon>
        <taxon>Aspergillaceae</taxon>
        <taxon>Aspergillus</taxon>
        <taxon>Aspergillus subgen. Circumdati</taxon>
    </lineage>
</organism>
<keyword evidence="2" id="KW-1185">Reference proteome</keyword>
<dbReference type="GeneID" id="37116968"/>
<gene>
    <name evidence="1" type="ORF">BO94DRAFT_570588</name>
</gene>